<gene>
    <name evidence="1" type="ORF">RHMOL_Rhmol10G0193000</name>
</gene>
<name>A0ACC0M425_RHOML</name>
<keyword evidence="2" id="KW-1185">Reference proteome</keyword>
<evidence type="ECO:0000313" key="2">
    <source>
        <dbReference type="Proteomes" id="UP001062846"/>
    </source>
</evidence>
<reference evidence="1" key="1">
    <citation type="submission" date="2022-02" db="EMBL/GenBank/DDBJ databases">
        <title>Plant Genome Project.</title>
        <authorList>
            <person name="Zhang R.-G."/>
        </authorList>
    </citation>
    <scope>NUCLEOTIDE SEQUENCE</scope>
    <source>
        <strain evidence="1">AT1</strain>
    </source>
</reference>
<proteinExistence type="predicted"/>
<evidence type="ECO:0000313" key="1">
    <source>
        <dbReference type="EMBL" id="KAI8535685.1"/>
    </source>
</evidence>
<organism evidence="1 2">
    <name type="scientific">Rhododendron molle</name>
    <name type="common">Chinese azalea</name>
    <name type="synonym">Azalea mollis</name>
    <dbReference type="NCBI Taxonomy" id="49168"/>
    <lineage>
        <taxon>Eukaryota</taxon>
        <taxon>Viridiplantae</taxon>
        <taxon>Streptophyta</taxon>
        <taxon>Embryophyta</taxon>
        <taxon>Tracheophyta</taxon>
        <taxon>Spermatophyta</taxon>
        <taxon>Magnoliopsida</taxon>
        <taxon>eudicotyledons</taxon>
        <taxon>Gunneridae</taxon>
        <taxon>Pentapetalae</taxon>
        <taxon>asterids</taxon>
        <taxon>Ericales</taxon>
        <taxon>Ericaceae</taxon>
        <taxon>Ericoideae</taxon>
        <taxon>Rhodoreae</taxon>
        <taxon>Rhododendron</taxon>
    </lineage>
</organism>
<dbReference type="Proteomes" id="UP001062846">
    <property type="component" value="Chromosome 10"/>
</dbReference>
<protein>
    <submittedName>
        <fullName evidence="1">Uncharacterized protein</fullName>
    </submittedName>
</protein>
<sequence>MNNITGNELNFTSEEIKVYIVVTHLIRQIQMMCGVAVIVVHVVLERYYSRHHTSLDLFDQLK</sequence>
<accession>A0ACC0M425</accession>
<comment type="caution">
    <text evidence="1">The sequence shown here is derived from an EMBL/GenBank/DDBJ whole genome shotgun (WGS) entry which is preliminary data.</text>
</comment>
<dbReference type="EMBL" id="CM046397">
    <property type="protein sequence ID" value="KAI8535685.1"/>
    <property type="molecule type" value="Genomic_DNA"/>
</dbReference>